<dbReference type="EMBL" id="JAPQKS010000002">
    <property type="protein sequence ID" value="KAJ5246449.1"/>
    <property type="molecule type" value="Genomic_DNA"/>
</dbReference>
<dbReference type="Proteomes" id="UP001150941">
    <property type="component" value="Unassembled WGS sequence"/>
</dbReference>
<proteinExistence type="predicted"/>
<reference evidence="1" key="1">
    <citation type="submission" date="2022-11" db="EMBL/GenBank/DDBJ databases">
        <authorList>
            <person name="Petersen C."/>
        </authorList>
    </citation>
    <scope>NUCLEOTIDE SEQUENCE</scope>
    <source>
        <strain evidence="1">IBT 19713</strain>
    </source>
</reference>
<evidence type="ECO:0000313" key="1">
    <source>
        <dbReference type="EMBL" id="KAJ5246449.1"/>
    </source>
</evidence>
<reference evidence="1" key="2">
    <citation type="journal article" date="2023" name="IMA Fungus">
        <title>Comparative genomic study of the Penicillium genus elucidates a diverse pangenome and 15 lateral gene transfer events.</title>
        <authorList>
            <person name="Petersen C."/>
            <person name="Sorensen T."/>
            <person name="Nielsen M.R."/>
            <person name="Sondergaard T.E."/>
            <person name="Sorensen J.L."/>
            <person name="Fitzpatrick D.A."/>
            <person name="Frisvad J.C."/>
            <person name="Nielsen K.L."/>
        </authorList>
    </citation>
    <scope>NUCLEOTIDE SEQUENCE</scope>
    <source>
        <strain evidence="1">IBT 19713</strain>
    </source>
</reference>
<organism evidence="1 2">
    <name type="scientific">Penicillium chermesinum</name>
    <dbReference type="NCBI Taxonomy" id="63820"/>
    <lineage>
        <taxon>Eukaryota</taxon>
        <taxon>Fungi</taxon>
        <taxon>Dikarya</taxon>
        <taxon>Ascomycota</taxon>
        <taxon>Pezizomycotina</taxon>
        <taxon>Eurotiomycetes</taxon>
        <taxon>Eurotiomycetidae</taxon>
        <taxon>Eurotiales</taxon>
        <taxon>Aspergillaceae</taxon>
        <taxon>Penicillium</taxon>
    </lineage>
</organism>
<dbReference type="GeneID" id="83198032"/>
<dbReference type="RefSeq" id="XP_058333870.1">
    <property type="nucleotide sequence ID" value="XM_058470729.1"/>
</dbReference>
<protein>
    <submittedName>
        <fullName evidence="1">Uncharacterized protein</fullName>
    </submittedName>
</protein>
<evidence type="ECO:0000313" key="2">
    <source>
        <dbReference type="Proteomes" id="UP001150941"/>
    </source>
</evidence>
<name>A0A9W9PGS5_9EURO</name>
<dbReference type="AlphaFoldDB" id="A0A9W9PGS5"/>
<gene>
    <name evidence="1" type="ORF">N7468_001432</name>
</gene>
<comment type="caution">
    <text evidence="1">The sequence shown here is derived from an EMBL/GenBank/DDBJ whole genome shotgun (WGS) entry which is preliminary data.</text>
</comment>
<accession>A0A9W9PGS5</accession>
<keyword evidence="2" id="KW-1185">Reference proteome</keyword>
<sequence>MGEQPALGSKVVCQVESGVQDPNYYFAAYRCLSEAEAKARELALVNGPCAFTIGQGAYGRSQFDSILFPSFRFLPTIGYHQHLDCIGRIL</sequence>